<proteinExistence type="predicted"/>
<evidence type="ECO:0000313" key="2">
    <source>
        <dbReference type="Proteomes" id="UP000186922"/>
    </source>
</evidence>
<evidence type="ECO:0000313" key="1">
    <source>
        <dbReference type="EMBL" id="GAU89052.1"/>
    </source>
</evidence>
<protein>
    <submittedName>
        <fullName evidence="1">Uncharacterized protein</fullName>
    </submittedName>
</protein>
<keyword evidence="2" id="KW-1185">Reference proteome</keyword>
<organism evidence="1 2">
    <name type="scientific">Ramazzottius varieornatus</name>
    <name type="common">Water bear</name>
    <name type="synonym">Tardigrade</name>
    <dbReference type="NCBI Taxonomy" id="947166"/>
    <lineage>
        <taxon>Eukaryota</taxon>
        <taxon>Metazoa</taxon>
        <taxon>Ecdysozoa</taxon>
        <taxon>Tardigrada</taxon>
        <taxon>Eutardigrada</taxon>
        <taxon>Parachela</taxon>
        <taxon>Hypsibioidea</taxon>
        <taxon>Ramazzottiidae</taxon>
        <taxon>Ramazzottius</taxon>
    </lineage>
</organism>
<sequence>MDITRLLRFDRRRLLFRNRSLKTSIKQMMQALNGRMGMTRTATQQGKVGLKGAAGALSGTESID</sequence>
<dbReference type="AlphaFoldDB" id="A0A1D1UN28"/>
<gene>
    <name evidence="1" type="primary">RvY_01648-1</name>
    <name evidence="1" type="synonym">RvY_01648.1</name>
    <name evidence="1" type="ORF">RvY_01648</name>
</gene>
<dbReference type="Proteomes" id="UP000186922">
    <property type="component" value="Unassembled WGS sequence"/>
</dbReference>
<name>A0A1D1UN28_RAMVA</name>
<reference evidence="1 2" key="1">
    <citation type="journal article" date="2016" name="Nat. Commun.">
        <title>Extremotolerant tardigrade genome and improved radiotolerance of human cultured cells by tardigrade-unique protein.</title>
        <authorList>
            <person name="Hashimoto T."/>
            <person name="Horikawa D.D."/>
            <person name="Saito Y."/>
            <person name="Kuwahara H."/>
            <person name="Kozuka-Hata H."/>
            <person name="Shin-I T."/>
            <person name="Minakuchi Y."/>
            <person name="Ohishi K."/>
            <person name="Motoyama A."/>
            <person name="Aizu T."/>
            <person name="Enomoto A."/>
            <person name="Kondo K."/>
            <person name="Tanaka S."/>
            <person name="Hara Y."/>
            <person name="Koshikawa S."/>
            <person name="Sagara H."/>
            <person name="Miura T."/>
            <person name="Yokobori S."/>
            <person name="Miyagawa K."/>
            <person name="Suzuki Y."/>
            <person name="Kubo T."/>
            <person name="Oyama M."/>
            <person name="Kohara Y."/>
            <person name="Fujiyama A."/>
            <person name="Arakawa K."/>
            <person name="Katayama T."/>
            <person name="Toyoda A."/>
            <person name="Kunieda T."/>
        </authorList>
    </citation>
    <scope>NUCLEOTIDE SEQUENCE [LARGE SCALE GENOMIC DNA]</scope>
    <source>
        <strain evidence="1 2">YOKOZUNA-1</strain>
    </source>
</reference>
<accession>A0A1D1UN28</accession>
<comment type="caution">
    <text evidence="1">The sequence shown here is derived from an EMBL/GenBank/DDBJ whole genome shotgun (WGS) entry which is preliminary data.</text>
</comment>
<dbReference type="EMBL" id="BDGG01000001">
    <property type="protein sequence ID" value="GAU89052.1"/>
    <property type="molecule type" value="Genomic_DNA"/>
</dbReference>